<comment type="caution">
    <text evidence="1">The sequence shown here is derived from an EMBL/GenBank/DDBJ whole genome shotgun (WGS) entry which is preliminary data.</text>
</comment>
<proteinExistence type="predicted"/>
<sequence length="68" mass="7379">AKNSNARFTKFLRITGTDSGCFLAKIPDAPHELSFKSCGVRGRDLGSPDLSGQNLSSFGVRDDPEYMV</sequence>
<dbReference type="AlphaFoldDB" id="X1LXT0"/>
<gene>
    <name evidence="1" type="ORF">S06H3_23780</name>
</gene>
<evidence type="ECO:0000313" key="1">
    <source>
        <dbReference type="EMBL" id="GAI10591.1"/>
    </source>
</evidence>
<organism evidence="1">
    <name type="scientific">marine sediment metagenome</name>
    <dbReference type="NCBI Taxonomy" id="412755"/>
    <lineage>
        <taxon>unclassified sequences</taxon>
        <taxon>metagenomes</taxon>
        <taxon>ecological metagenomes</taxon>
    </lineage>
</organism>
<accession>X1LXT0</accession>
<feature type="non-terminal residue" evidence="1">
    <location>
        <position position="1"/>
    </location>
</feature>
<dbReference type="EMBL" id="BARV01013013">
    <property type="protein sequence ID" value="GAI10591.1"/>
    <property type="molecule type" value="Genomic_DNA"/>
</dbReference>
<reference evidence="1" key="1">
    <citation type="journal article" date="2014" name="Front. Microbiol.">
        <title>High frequency of phylogenetically diverse reductive dehalogenase-homologous genes in deep subseafloor sedimentary metagenomes.</title>
        <authorList>
            <person name="Kawai M."/>
            <person name="Futagami T."/>
            <person name="Toyoda A."/>
            <person name="Takaki Y."/>
            <person name="Nishi S."/>
            <person name="Hori S."/>
            <person name="Arai W."/>
            <person name="Tsubouchi T."/>
            <person name="Morono Y."/>
            <person name="Uchiyama I."/>
            <person name="Ito T."/>
            <person name="Fujiyama A."/>
            <person name="Inagaki F."/>
            <person name="Takami H."/>
        </authorList>
    </citation>
    <scope>NUCLEOTIDE SEQUENCE</scope>
    <source>
        <strain evidence="1">Expedition CK06-06</strain>
    </source>
</reference>
<name>X1LXT0_9ZZZZ</name>
<protein>
    <submittedName>
        <fullName evidence="1">Uncharacterized protein</fullName>
    </submittedName>
</protein>